<keyword evidence="8" id="KW-0406">Ion transport</keyword>
<dbReference type="GO" id="GO:0034220">
    <property type="term" value="P:monoatomic ion transmembrane transport"/>
    <property type="evidence" value="ECO:0007669"/>
    <property type="project" value="UniProtKB-KW"/>
</dbReference>
<evidence type="ECO:0000256" key="2">
    <source>
        <dbReference type="ARBA" id="ARBA00022448"/>
    </source>
</evidence>
<keyword evidence="15" id="KW-1185">Reference proteome</keyword>
<evidence type="ECO:0000256" key="4">
    <source>
        <dbReference type="ARBA" id="ARBA00022692"/>
    </source>
</evidence>
<keyword evidence="2" id="KW-0813">Transport</keyword>
<keyword evidence="9 12" id="KW-0472">Membrane</keyword>
<evidence type="ECO:0000256" key="6">
    <source>
        <dbReference type="ARBA" id="ARBA00022958"/>
    </source>
</evidence>
<evidence type="ECO:0000256" key="1">
    <source>
        <dbReference type="ARBA" id="ARBA00004141"/>
    </source>
</evidence>
<name>A0ABY2Z0N8_9BACT</name>
<keyword evidence="7 12" id="KW-1133">Transmembrane helix</keyword>
<keyword evidence="4 12" id="KW-0812">Transmembrane</keyword>
<evidence type="ECO:0000313" key="15">
    <source>
        <dbReference type="Proteomes" id="UP000316851"/>
    </source>
</evidence>
<evidence type="ECO:0000313" key="14">
    <source>
        <dbReference type="EMBL" id="TPR53851.1"/>
    </source>
</evidence>
<comment type="subcellular location">
    <subcellularLocation>
        <location evidence="1">Membrane</location>
        <topology evidence="1">Multi-pass membrane protein</topology>
    </subcellularLocation>
</comment>
<evidence type="ECO:0000256" key="10">
    <source>
        <dbReference type="ARBA" id="ARBA00023303"/>
    </source>
</evidence>
<evidence type="ECO:0000256" key="5">
    <source>
        <dbReference type="ARBA" id="ARBA00022826"/>
    </source>
</evidence>
<organism evidence="14 15">
    <name type="scientific">Metamycoplasma neophronis</name>
    <dbReference type="NCBI Taxonomy" id="872983"/>
    <lineage>
        <taxon>Bacteria</taxon>
        <taxon>Bacillati</taxon>
        <taxon>Mycoplasmatota</taxon>
        <taxon>Mycoplasmoidales</taxon>
        <taxon>Metamycoplasmataceae</taxon>
        <taxon>Metamycoplasma</taxon>
    </lineage>
</organism>
<dbReference type="InterPro" id="IPR005821">
    <property type="entry name" value="Ion_trans_dom"/>
</dbReference>
<dbReference type="PANTHER" id="PTHR11537">
    <property type="entry name" value="VOLTAGE-GATED POTASSIUM CHANNEL"/>
    <property type="match status" value="1"/>
</dbReference>
<feature type="transmembrane region" description="Helical" evidence="12">
    <location>
        <begin position="285"/>
        <end position="310"/>
    </location>
</feature>
<reference evidence="14" key="1">
    <citation type="submission" date="2019-06" db="EMBL/GenBank/DDBJ databases">
        <title>Mycoplasma neophronis type strain whole genome sequence.</title>
        <authorList>
            <person name="Spergser J."/>
        </authorList>
    </citation>
    <scope>NUCLEOTIDE SEQUENCE [LARGE SCALE GENOMIC DNA]</scope>
    <source>
        <strain evidence="14">DSM 24097</strain>
    </source>
</reference>
<feature type="transmembrane region" description="Helical" evidence="12">
    <location>
        <begin position="161"/>
        <end position="180"/>
    </location>
</feature>
<dbReference type="InterPro" id="IPR028325">
    <property type="entry name" value="VG_K_chnl"/>
</dbReference>
<dbReference type="RefSeq" id="WP_140914816.1">
    <property type="nucleotide sequence ID" value="NZ_VHHP01000004.1"/>
</dbReference>
<dbReference type="Gene3D" id="1.10.287.70">
    <property type="match status" value="1"/>
</dbReference>
<evidence type="ECO:0000256" key="7">
    <source>
        <dbReference type="ARBA" id="ARBA00022989"/>
    </source>
</evidence>
<gene>
    <name evidence="14" type="ORF">FJR74_01650</name>
</gene>
<protein>
    <submittedName>
        <fullName evidence="14">Potassium channel family protein</fullName>
    </submittedName>
</protein>
<sequence>MKDSKKQEKPIKELDKINPIFKVMAHTIWCERDLPESLKRKRKRILVYQIVYALIITFACTLSFLALIKPGDDWKSQWEQTMKIFQISGLFIFIFDYIAHFITFPYIDAFKKKYQYEHRSAFAKYLISGTAIVIFLCIVSSLNVISYFMPEDTTERDSLKYLGALNIVKIFRLFLVLKLITPFRVVLNVFTRQKKVLIYVFTIILFLIVIFALLILNNEIRWLHNEQEAWIKANPEITDYQQNPGYQALSNGVVQNFFEALYFATITLTTIGYGDFAPHSVNARVIVMIISLLGIAIIAIPSGLIAGAFMNDLKTRVLEKKEKIPTSEIQAKKRKEEQEKAEAQRILEAENNEVTNDGNNNQISNT</sequence>
<keyword evidence="6" id="KW-0630">Potassium</keyword>
<evidence type="ECO:0000256" key="3">
    <source>
        <dbReference type="ARBA" id="ARBA00022538"/>
    </source>
</evidence>
<keyword evidence="3" id="KW-0633">Potassium transport</keyword>
<feature type="compositionally biased region" description="Low complexity" evidence="11">
    <location>
        <begin position="352"/>
        <end position="366"/>
    </location>
</feature>
<accession>A0ABY2Z0N8</accession>
<evidence type="ECO:0000256" key="11">
    <source>
        <dbReference type="SAM" id="MobiDB-lite"/>
    </source>
</evidence>
<feature type="transmembrane region" description="Helical" evidence="12">
    <location>
        <begin position="125"/>
        <end position="149"/>
    </location>
</feature>
<evidence type="ECO:0000259" key="13">
    <source>
        <dbReference type="Pfam" id="PF00520"/>
    </source>
</evidence>
<feature type="transmembrane region" description="Helical" evidence="12">
    <location>
        <begin position="196"/>
        <end position="216"/>
    </location>
</feature>
<feature type="region of interest" description="Disordered" evidence="11">
    <location>
        <begin position="328"/>
        <end position="366"/>
    </location>
</feature>
<feature type="compositionally biased region" description="Basic and acidic residues" evidence="11">
    <location>
        <begin position="328"/>
        <end position="348"/>
    </location>
</feature>
<dbReference type="PANTHER" id="PTHR11537:SF254">
    <property type="entry name" value="POTASSIUM VOLTAGE-GATED CHANNEL PROTEIN SHAB"/>
    <property type="match status" value="1"/>
</dbReference>
<feature type="transmembrane region" description="Helical" evidence="12">
    <location>
        <begin position="84"/>
        <end position="104"/>
    </location>
</feature>
<feature type="transmembrane region" description="Helical" evidence="12">
    <location>
        <begin position="45"/>
        <end position="68"/>
    </location>
</feature>
<keyword evidence="5" id="KW-0631">Potassium channel</keyword>
<dbReference type="Proteomes" id="UP000316851">
    <property type="component" value="Unassembled WGS sequence"/>
</dbReference>
<keyword evidence="10 14" id="KW-0407">Ion channel</keyword>
<proteinExistence type="predicted"/>
<feature type="domain" description="Ion transport" evidence="13">
    <location>
        <begin position="52"/>
        <end position="311"/>
    </location>
</feature>
<evidence type="ECO:0000256" key="12">
    <source>
        <dbReference type="SAM" id="Phobius"/>
    </source>
</evidence>
<comment type="caution">
    <text evidence="14">The sequence shown here is derived from an EMBL/GenBank/DDBJ whole genome shotgun (WGS) entry which is preliminary data.</text>
</comment>
<dbReference type="Pfam" id="PF00520">
    <property type="entry name" value="Ion_trans"/>
    <property type="match status" value="1"/>
</dbReference>
<evidence type="ECO:0000256" key="8">
    <source>
        <dbReference type="ARBA" id="ARBA00023065"/>
    </source>
</evidence>
<dbReference type="EMBL" id="VHHP01000004">
    <property type="protein sequence ID" value="TPR53851.1"/>
    <property type="molecule type" value="Genomic_DNA"/>
</dbReference>
<dbReference type="SUPFAM" id="SSF81324">
    <property type="entry name" value="Voltage-gated potassium channels"/>
    <property type="match status" value="1"/>
</dbReference>
<evidence type="ECO:0000256" key="9">
    <source>
        <dbReference type="ARBA" id="ARBA00023136"/>
    </source>
</evidence>